<feature type="compositionally biased region" description="Polar residues" evidence="1">
    <location>
        <begin position="225"/>
        <end position="241"/>
    </location>
</feature>
<keyword evidence="3" id="KW-1185">Reference proteome</keyword>
<feature type="compositionally biased region" description="Low complexity" evidence="1">
    <location>
        <begin position="132"/>
        <end position="149"/>
    </location>
</feature>
<protein>
    <submittedName>
        <fullName evidence="2">Uncharacterized protein</fullName>
    </submittedName>
</protein>
<feature type="region of interest" description="Disordered" evidence="1">
    <location>
        <begin position="657"/>
        <end position="777"/>
    </location>
</feature>
<dbReference type="EMBL" id="AMGX01000043">
    <property type="protein sequence ID" value="EXJ53575.1"/>
    <property type="molecule type" value="Genomic_DNA"/>
</dbReference>
<feature type="compositionally biased region" description="Polar residues" evidence="1">
    <location>
        <begin position="560"/>
        <end position="572"/>
    </location>
</feature>
<dbReference type="STRING" id="1182543.W9VKM3"/>
<dbReference type="HOGENOM" id="CLU_264183_0_0_1"/>
<feature type="region of interest" description="Disordered" evidence="1">
    <location>
        <begin position="1036"/>
        <end position="1058"/>
    </location>
</feature>
<feature type="compositionally biased region" description="Polar residues" evidence="1">
    <location>
        <begin position="323"/>
        <end position="343"/>
    </location>
</feature>
<evidence type="ECO:0000313" key="3">
    <source>
        <dbReference type="Proteomes" id="UP000019471"/>
    </source>
</evidence>
<feature type="compositionally biased region" description="Basic and acidic residues" evidence="1">
    <location>
        <begin position="678"/>
        <end position="703"/>
    </location>
</feature>
<evidence type="ECO:0000256" key="1">
    <source>
        <dbReference type="SAM" id="MobiDB-lite"/>
    </source>
</evidence>
<dbReference type="RefSeq" id="XP_007751899.1">
    <property type="nucleotide sequence ID" value="XM_007753709.1"/>
</dbReference>
<comment type="caution">
    <text evidence="2">The sequence shown here is derived from an EMBL/GenBank/DDBJ whole genome shotgun (WGS) entry which is preliminary data.</text>
</comment>
<feature type="region of interest" description="Disordered" evidence="1">
    <location>
        <begin position="805"/>
        <end position="828"/>
    </location>
</feature>
<feature type="compositionally biased region" description="Basic and acidic residues" evidence="1">
    <location>
        <begin position="398"/>
        <end position="412"/>
    </location>
</feature>
<proteinExistence type="predicted"/>
<organism evidence="2 3">
    <name type="scientific">Cladophialophora psammophila CBS 110553</name>
    <dbReference type="NCBI Taxonomy" id="1182543"/>
    <lineage>
        <taxon>Eukaryota</taxon>
        <taxon>Fungi</taxon>
        <taxon>Dikarya</taxon>
        <taxon>Ascomycota</taxon>
        <taxon>Pezizomycotina</taxon>
        <taxon>Eurotiomycetes</taxon>
        <taxon>Chaetothyriomycetidae</taxon>
        <taxon>Chaetothyriales</taxon>
        <taxon>Herpotrichiellaceae</taxon>
        <taxon>Cladophialophora</taxon>
    </lineage>
</organism>
<dbReference type="AlphaFoldDB" id="W9VKM3"/>
<evidence type="ECO:0000313" key="2">
    <source>
        <dbReference type="EMBL" id="EXJ53575.1"/>
    </source>
</evidence>
<name>W9VKM3_9EURO</name>
<feature type="compositionally biased region" description="Basic and acidic residues" evidence="1">
    <location>
        <begin position="152"/>
        <end position="174"/>
    </location>
</feature>
<feature type="compositionally biased region" description="Polar residues" evidence="1">
    <location>
        <begin position="107"/>
        <end position="124"/>
    </location>
</feature>
<feature type="compositionally biased region" description="Acidic residues" evidence="1">
    <location>
        <begin position="717"/>
        <end position="726"/>
    </location>
</feature>
<dbReference type="Proteomes" id="UP000019471">
    <property type="component" value="Unassembled WGS sequence"/>
</dbReference>
<reference evidence="2 3" key="1">
    <citation type="submission" date="2013-03" db="EMBL/GenBank/DDBJ databases">
        <title>The Genome Sequence of Cladophialophora psammophila CBS 110553.</title>
        <authorList>
            <consortium name="The Broad Institute Genomics Platform"/>
            <person name="Cuomo C."/>
            <person name="de Hoog S."/>
            <person name="Gorbushina A."/>
            <person name="Walker B."/>
            <person name="Young S.K."/>
            <person name="Zeng Q."/>
            <person name="Gargeya S."/>
            <person name="Fitzgerald M."/>
            <person name="Haas B."/>
            <person name="Abouelleil A."/>
            <person name="Allen A.W."/>
            <person name="Alvarado L."/>
            <person name="Arachchi H.M."/>
            <person name="Berlin A.M."/>
            <person name="Chapman S.B."/>
            <person name="Gainer-Dewar J."/>
            <person name="Goldberg J."/>
            <person name="Griggs A."/>
            <person name="Gujja S."/>
            <person name="Hansen M."/>
            <person name="Howarth C."/>
            <person name="Imamovic A."/>
            <person name="Ireland A."/>
            <person name="Larimer J."/>
            <person name="McCowan C."/>
            <person name="Murphy C."/>
            <person name="Pearson M."/>
            <person name="Poon T.W."/>
            <person name="Priest M."/>
            <person name="Roberts A."/>
            <person name="Saif S."/>
            <person name="Shea T."/>
            <person name="Sisk P."/>
            <person name="Sykes S."/>
            <person name="Wortman J."/>
            <person name="Nusbaum C."/>
            <person name="Birren B."/>
        </authorList>
    </citation>
    <scope>NUCLEOTIDE SEQUENCE [LARGE SCALE GENOMIC DNA]</scope>
    <source>
        <strain evidence="2 3">CBS 110553</strain>
    </source>
</reference>
<feature type="region of interest" description="Disordered" evidence="1">
    <location>
        <begin position="225"/>
        <end position="587"/>
    </location>
</feature>
<dbReference type="GeneID" id="19197826"/>
<dbReference type="OrthoDB" id="4159857at2759"/>
<sequence>MSKNISLNRPASGSESSAVVEIRYPGIEGDRFINGAKGAINSLTMALCDNEAVEAFIQMTEERRVVPVLGDVPSAAGSPKKESIAFIELGSASADDNHEKSKRLDATMTSEADGSSPLRNISLRTRQKVRMTAASTTQTHTSKSASSSSVKPAEDTPTLKRPSEVRPLIERLRASQEGPNGAHLKAKVSSQQSQMRHRDSGADLVKGVLGEGPSFDLSAAVTTRTFQSQPRGLGQTPSSNKSIHKQPAELADRLASNSSKGGVKIIGADPGRRGDKRKVGSARKRPRDQITMAKLAEAQPGLEGNSQVGNAPAKGGLKRKTIKGSTAHTNEQSQKPSQSTPKTAQFDLPPDDDEEPRPTKKAKTKNPKPTSMASVKESIEKKKGNVQIAASPKGQKKRGPENKLGKRSEKKIQKTATSTRARRAGKTPKYVEESNESGEGSAGQETNEEEEIEEHDQKDDKVDEDVEDSHPLSKGGLEDPLKVSQLEFESNMRGTVDGDCTAEKGVPTEGAPSRDASDEQAEPKPNSLVQPVPHEHTPARKDKHVPNPPGAKAVPKDKPSITTHAKQKSTPRPISERLSESSIPPVSEKLFRKTKIVHFGPQGPDNQAVQQNSLAEVAEPETTKEASPIPQQAGLVQGEHVIDIDEVVQDRYFEPILKSPEIKGIQPSPAQDDGDILEDPKGRDLVVKTHVEDRDEQSVERHNGLATDMSYDKETSEDVFPEGEEGASEHYFQLPNASSSLKPDMQQLKPQTPVLDDEVSACEAPEAKGPPVSQKPTRQSIGINAVLDEEYPQAQKVVNTDTLRANHQRPTMREVRRRSVAPDVPSPVSQEVVKSYQLGSTHERDEVEVVSNDNVTYSGFPIPASQNIRGNANDVYDRTIPSRKENSQIVPQHGHGLSISLPRSAAEPMGPPLPRTEPFGSVQRPNPLRKSWPESQVEGQAALPQMLMNEAYRPAITGPVRVKKSLSLSHAGGGPVLEPEMPPATPASFSTRLNLDLPLPANVTPGNEGSKMTEHGDTCQNAGNDSLALVNEDENFFGDRSTKGPRLGRRQRSESGDDSFVVSATFHRTGEAVRQGDPMMGVISARESQRGLLDAIINITNDVLFRFGTEEDAMKAKVDEYHRGGKEIIRTLTDTWNQRLEHGNRLLVDVLKAEKEVLTTALQLVRDRQHSGGAWKEIVYDQGLTGKVQEKRDSLLKVIEKLTNRG</sequence>
<feature type="compositionally biased region" description="Basic residues" evidence="1">
    <location>
        <begin position="274"/>
        <end position="286"/>
    </location>
</feature>
<gene>
    <name evidence="2" type="ORF">A1O5_13142</name>
</gene>
<accession>W9VKM3</accession>
<feature type="region of interest" description="Disordered" evidence="1">
    <location>
        <begin position="95"/>
        <end position="207"/>
    </location>
</feature>
<feature type="compositionally biased region" description="Basic and acidic residues" evidence="1">
    <location>
        <begin position="95"/>
        <end position="105"/>
    </location>
</feature>
<feature type="compositionally biased region" description="Basic and acidic residues" evidence="1">
    <location>
        <begin position="468"/>
        <end position="481"/>
    </location>
</feature>